<dbReference type="SMART" id="SM00389">
    <property type="entry name" value="HOX"/>
    <property type="match status" value="1"/>
</dbReference>
<evidence type="ECO:0000256" key="7">
    <source>
        <dbReference type="SAM" id="MobiDB-lite"/>
    </source>
</evidence>
<dbReference type="PANTHER" id="PTHR24329:SF540">
    <property type="entry name" value="HOMEOBOX DOMAIN-CONTAINING PROTEIN"/>
    <property type="match status" value="1"/>
</dbReference>
<dbReference type="InterPro" id="IPR000047">
    <property type="entry name" value="HTH_motif"/>
</dbReference>
<accession>A0ABD2DN28</accession>
<dbReference type="PROSITE" id="PS50071">
    <property type="entry name" value="HOMEOBOX_2"/>
    <property type="match status" value="1"/>
</dbReference>
<name>A0ABD2DN28_DAUMA</name>
<proteinExistence type="predicted"/>
<dbReference type="EMBL" id="JBFSEQ010000009">
    <property type="protein sequence ID" value="KAL2768245.1"/>
    <property type="molecule type" value="Genomic_DNA"/>
</dbReference>
<keyword evidence="4 5" id="KW-0539">Nucleus</keyword>
<feature type="compositionally biased region" description="Low complexity" evidence="7">
    <location>
        <begin position="23"/>
        <end position="41"/>
    </location>
</feature>
<evidence type="ECO:0000259" key="8">
    <source>
        <dbReference type="PROSITE" id="PS50071"/>
    </source>
</evidence>
<evidence type="ECO:0000313" key="9">
    <source>
        <dbReference type="EMBL" id="KAL2768245.1"/>
    </source>
</evidence>
<dbReference type="InterPro" id="IPR001356">
    <property type="entry name" value="HD"/>
</dbReference>
<dbReference type="CDD" id="cd00086">
    <property type="entry name" value="homeodomain"/>
    <property type="match status" value="1"/>
</dbReference>
<keyword evidence="10" id="KW-1185">Reference proteome</keyword>
<evidence type="ECO:0000256" key="3">
    <source>
        <dbReference type="ARBA" id="ARBA00023155"/>
    </source>
</evidence>
<dbReference type="GO" id="GO:0005634">
    <property type="term" value="C:nucleus"/>
    <property type="evidence" value="ECO:0007669"/>
    <property type="project" value="UniProtKB-SubCell"/>
</dbReference>
<organism evidence="9 10">
    <name type="scientific">Daubentonia madagascariensis</name>
    <name type="common">Aye-aye</name>
    <name type="synonym">Sciurus madagascariensis</name>
    <dbReference type="NCBI Taxonomy" id="31869"/>
    <lineage>
        <taxon>Eukaryota</taxon>
        <taxon>Metazoa</taxon>
        <taxon>Chordata</taxon>
        <taxon>Craniata</taxon>
        <taxon>Vertebrata</taxon>
        <taxon>Euteleostomi</taxon>
        <taxon>Mammalia</taxon>
        <taxon>Eutheria</taxon>
        <taxon>Euarchontoglires</taxon>
        <taxon>Primates</taxon>
        <taxon>Strepsirrhini</taxon>
        <taxon>Chiromyiformes</taxon>
        <taxon>Daubentoniidae</taxon>
        <taxon>Daubentonia</taxon>
    </lineage>
</organism>
<protein>
    <submittedName>
        <fullName evidence="9">Rhox homeobox family member 1</fullName>
    </submittedName>
</protein>
<dbReference type="PROSITE" id="PS00027">
    <property type="entry name" value="HOMEOBOX_1"/>
    <property type="match status" value="1"/>
</dbReference>
<feature type="compositionally biased region" description="Basic and acidic residues" evidence="7">
    <location>
        <begin position="1"/>
        <end position="13"/>
    </location>
</feature>
<feature type="compositionally biased region" description="Basic residues" evidence="7">
    <location>
        <begin position="42"/>
        <end position="51"/>
    </location>
</feature>
<comment type="caution">
    <text evidence="9">The sequence shown here is derived from an EMBL/GenBank/DDBJ whole genome shotgun (WGS) entry which is preliminary data.</text>
</comment>
<evidence type="ECO:0000256" key="2">
    <source>
        <dbReference type="ARBA" id="ARBA00023125"/>
    </source>
</evidence>
<dbReference type="PANTHER" id="PTHR24329">
    <property type="entry name" value="HOMEOBOX PROTEIN ARISTALESS"/>
    <property type="match status" value="1"/>
</dbReference>
<dbReference type="FunFam" id="1.10.10.60:FF:000679">
    <property type="entry name" value="Homeobox protein aristaless"/>
    <property type="match status" value="1"/>
</dbReference>
<feature type="domain" description="Homeobox" evidence="8">
    <location>
        <begin position="45"/>
        <end position="105"/>
    </location>
</feature>
<dbReference type="Pfam" id="PF00046">
    <property type="entry name" value="Homeodomain"/>
    <property type="match status" value="1"/>
</dbReference>
<gene>
    <name evidence="9" type="ORF">WCI35_023848</name>
</gene>
<evidence type="ECO:0000313" key="10">
    <source>
        <dbReference type="Proteomes" id="UP001610411"/>
    </source>
</evidence>
<comment type="subcellular location">
    <subcellularLocation>
        <location evidence="1 5 6">Nucleus</location>
    </subcellularLocation>
</comment>
<reference evidence="9 10" key="1">
    <citation type="journal article" date="2024" name="G3 (Bethesda)">
        <title>A hybrid genome assembly of the endangered aye-aye (Daubentonia madagascariensis).</title>
        <authorList>
            <person name="Versoza C.J."/>
            <person name="Pfeifer S.P."/>
        </authorList>
    </citation>
    <scope>NUCLEOTIDE SEQUENCE [LARGE SCALE GENOMIC DNA]</scope>
    <source>
        <strain evidence="9">6821</strain>
    </source>
</reference>
<feature type="non-terminal residue" evidence="9">
    <location>
        <position position="1"/>
    </location>
</feature>
<dbReference type="GO" id="GO:0003677">
    <property type="term" value="F:DNA binding"/>
    <property type="evidence" value="ECO:0007669"/>
    <property type="project" value="UniProtKB-UniRule"/>
</dbReference>
<evidence type="ECO:0000256" key="5">
    <source>
        <dbReference type="PROSITE-ProRule" id="PRU00108"/>
    </source>
</evidence>
<dbReference type="Proteomes" id="UP001610411">
    <property type="component" value="Unassembled WGS sequence"/>
</dbReference>
<feature type="region of interest" description="Disordered" evidence="7">
    <location>
        <begin position="1"/>
        <end position="53"/>
    </location>
</feature>
<feature type="non-terminal residue" evidence="9">
    <location>
        <position position="129"/>
    </location>
</feature>
<dbReference type="Gene3D" id="1.10.10.60">
    <property type="entry name" value="Homeodomain-like"/>
    <property type="match status" value="1"/>
</dbReference>
<evidence type="ECO:0000256" key="6">
    <source>
        <dbReference type="RuleBase" id="RU000682"/>
    </source>
</evidence>
<dbReference type="InterPro" id="IPR009057">
    <property type="entry name" value="Homeodomain-like_sf"/>
</dbReference>
<dbReference type="InterPro" id="IPR017970">
    <property type="entry name" value="Homeobox_CS"/>
</dbReference>
<evidence type="ECO:0000256" key="4">
    <source>
        <dbReference type="ARBA" id="ARBA00023242"/>
    </source>
</evidence>
<feature type="DNA-binding region" description="Homeobox" evidence="5">
    <location>
        <begin position="47"/>
        <end position="106"/>
    </location>
</feature>
<dbReference type="SUPFAM" id="SSF46689">
    <property type="entry name" value="Homeodomain-like"/>
    <property type="match status" value="1"/>
</dbReference>
<dbReference type="PRINTS" id="PR00031">
    <property type="entry name" value="HTHREPRESSR"/>
</dbReference>
<dbReference type="InterPro" id="IPR050649">
    <property type="entry name" value="Paired_Homeobox_TFs"/>
</dbReference>
<sequence>HDEGRNHEEDMNHEGGGGGGDQEPGQEQLEEPAQAAEQGPRPRNRRRRIQRNKFTPLQLQELENAFKYTQYPDVLTRRELARRMGVTEARVQVWFKNKRAKCRRNQRASMLRNEPPATVEHLVIIVLDG</sequence>
<dbReference type="AlphaFoldDB" id="A0ABD2DN28"/>
<keyword evidence="2 5" id="KW-0238">DNA-binding</keyword>
<evidence type="ECO:0000256" key="1">
    <source>
        <dbReference type="ARBA" id="ARBA00004123"/>
    </source>
</evidence>
<keyword evidence="3 5" id="KW-0371">Homeobox</keyword>